<evidence type="ECO:0000313" key="2">
    <source>
        <dbReference type="Proteomes" id="UP000319432"/>
    </source>
</evidence>
<gene>
    <name evidence="1" type="ORF">EEL30_15650</name>
</gene>
<dbReference type="Proteomes" id="UP000319432">
    <property type="component" value="Chromosome"/>
</dbReference>
<accession>A0A518V9D1</accession>
<protein>
    <submittedName>
        <fullName evidence="1">Uncharacterized protein</fullName>
    </submittedName>
</protein>
<sequence>MPLVPYEMIERYDELEREVDSLKTVMAVVSGDLRRLASELHTEDGDVIYDNLLEYARHLETATGLRR</sequence>
<organism evidence="1 2">
    <name type="scientific">Brevibacillus laterosporus</name>
    <name type="common">Bacillus laterosporus</name>
    <dbReference type="NCBI Taxonomy" id="1465"/>
    <lineage>
        <taxon>Bacteria</taxon>
        <taxon>Bacillati</taxon>
        <taxon>Bacillota</taxon>
        <taxon>Bacilli</taxon>
        <taxon>Bacillales</taxon>
        <taxon>Paenibacillaceae</taxon>
        <taxon>Brevibacillus</taxon>
    </lineage>
</organism>
<name>A0A518V9D1_BRELA</name>
<proteinExistence type="predicted"/>
<dbReference type="EMBL" id="CP033464">
    <property type="protein sequence ID" value="QDX93606.1"/>
    <property type="molecule type" value="Genomic_DNA"/>
</dbReference>
<dbReference type="AlphaFoldDB" id="A0A518V9D1"/>
<evidence type="ECO:0000313" key="1">
    <source>
        <dbReference type="EMBL" id="QDX93606.1"/>
    </source>
</evidence>
<reference evidence="1 2" key="1">
    <citation type="submission" date="2018-11" db="EMBL/GenBank/DDBJ databases">
        <title>Phylogenetic determinants of toxin gene distribution in genomes of Brevibacillus laterosporus.</title>
        <authorList>
            <person name="Glare T.R."/>
            <person name="Durrant A."/>
            <person name="Berry C."/>
            <person name="Palma L."/>
            <person name="Ormskirk M."/>
            <person name="Cox M.O."/>
        </authorList>
    </citation>
    <scope>NUCLEOTIDE SEQUENCE [LARGE SCALE GENOMIC DNA]</scope>
    <source>
        <strain evidence="1 2">1821L</strain>
    </source>
</reference>
<keyword evidence="2" id="KW-1185">Reference proteome</keyword>